<dbReference type="AlphaFoldDB" id="A0A386AZ20"/>
<evidence type="ECO:0000313" key="2">
    <source>
        <dbReference type="EMBL" id="AYC64673.1"/>
    </source>
</evidence>
<sequence length="116" mass="12627">MEELPRWGPPLGRSLHALSLPASCPPPNEKYFNMNAAEVLSGLHEVKPKSRLLAKISAIFAPPLPPPPSGSRSRSEREPPLGPRRLDARAGGAKGGSSVVWMSLFNHRLISSNSRW</sequence>
<proteinExistence type="predicted"/>
<name>A0A386AZ20_9CHLO</name>
<gene>
    <name evidence="2" type="primary">orf116</name>
</gene>
<keyword evidence="2" id="KW-0150">Chloroplast</keyword>
<geneLocation type="chloroplast" evidence="2"/>
<feature type="region of interest" description="Disordered" evidence="1">
    <location>
        <begin position="61"/>
        <end position="96"/>
    </location>
</feature>
<reference evidence="2" key="1">
    <citation type="submission" date="2018-07" db="EMBL/GenBank/DDBJ databases">
        <authorList>
            <person name="Quirk P.G."/>
            <person name="Krulwich T.A."/>
        </authorList>
    </citation>
    <scope>NUCLEOTIDE SEQUENCE</scope>
</reference>
<dbReference type="EMBL" id="MH591101">
    <property type="protein sequence ID" value="AYC64673.1"/>
    <property type="molecule type" value="Genomic_DNA"/>
</dbReference>
<protein>
    <submittedName>
        <fullName evidence="2">Uncharacterized protein</fullName>
    </submittedName>
</protein>
<evidence type="ECO:0000256" key="1">
    <source>
        <dbReference type="SAM" id="MobiDB-lite"/>
    </source>
</evidence>
<keyword evidence="2" id="KW-0934">Plastid</keyword>
<accession>A0A386AZ20</accession>
<organism evidence="2">
    <name type="scientific">Halimeda minima</name>
    <dbReference type="NCBI Taxonomy" id="170427"/>
    <lineage>
        <taxon>Eukaryota</taxon>
        <taxon>Viridiplantae</taxon>
        <taxon>Chlorophyta</taxon>
        <taxon>core chlorophytes</taxon>
        <taxon>Ulvophyceae</taxon>
        <taxon>TCBD clade</taxon>
        <taxon>Bryopsidales</taxon>
        <taxon>Halimedineae</taxon>
        <taxon>Halimedaceae</taxon>
        <taxon>Halimedeae</taxon>
        <taxon>Halimeda</taxon>
    </lineage>
</organism>
<feature type="compositionally biased region" description="Basic and acidic residues" evidence="1">
    <location>
        <begin position="73"/>
        <end position="88"/>
    </location>
</feature>
<reference evidence="2" key="2">
    <citation type="journal article" date="2019" name="Mol. Phylogenet. Evol.">
        <title>Reassessment of the classification of bryopsidales (chlorophyta) based on chloroplast phylogenomic analyses.</title>
        <authorList>
            <person name="Cremen M.C."/>
            <person name="Leliaert F."/>
            <person name="West J."/>
            <person name="Lam D.W."/>
            <person name="Shimada S."/>
            <person name="Lopez-Bautista J.M."/>
            <person name="Verbruggen H."/>
        </authorList>
    </citation>
    <scope>NUCLEOTIDE SEQUENCE</scope>
</reference>